<organism evidence="1 2">
    <name type="scientific">Candidatus Berkelbacteria bacterium CG03_land_8_20_14_0_80_40_36</name>
    <dbReference type="NCBI Taxonomy" id="1974509"/>
    <lineage>
        <taxon>Bacteria</taxon>
        <taxon>Candidatus Berkelbacteria</taxon>
    </lineage>
</organism>
<protein>
    <submittedName>
        <fullName evidence="1">DUF378 domain-containing protein</fullName>
    </submittedName>
</protein>
<proteinExistence type="predicted"/>
<evidence type="ECO:0000313" key="1">
    <source>
        <dbReference type="EMBL" id="PIV25061.1"/>
    </source>
</evidence>
<dbReference type="Proteomes" id="UP000229966">
    <property type="component" value="Unassembled WGS sequence"/>
</dbReference>
<dbReference type="AlphaFoldDB" id="A0A2M7CHF0"/>
<comment type="caution">
    <text evidence="1">The sequence shown here is derived from an EMBL/GenBank/DDBJ whole genome shotgun (WGS) entry which is preliminary data.</text>
</comment>
<dbReference type="EMBL" id="PEUM01000107">
    <property type="protein sequence ID" value="PIV25061.1"/>
    <property type="molecule type" value="Genomic_DNA"/>
</dbReference>
<evidence type="ECO:0000313" key="2">
    <source>
        <dbReference type="Proteomes" id="UP000229966"/>
    </source>
</evidence>
<sequence length="30" mass="3254">GISTVITKIIYDLVGLSAIYMVYTSMSKGE</sequence>
<name>A0A2M7CHF0_9BACT</name>
<accession>A0A2M7CHF0</accession>
<gene>
    <name evidence="1" type="ORF">COS38_03620</name>
</gene>
<reference evidence="2" key="1">
    <citation type="submission" date="2017-09" db="EMBL/GenBank/DDBJ databases">
        <title>Depth-based differentiation of microbial function through sediment-hosted aquifers and enrichment of novel symbionts in the deep terrestrial subsurface.</title>
        <authorList>
            <person name="Probst A.J."/>
            <person name="Ladd B."/>
            <person name="Jarett J.K."/>
            <person name="Geller-Mcgrath D.E."/>
            <person name="Sieber C.M.K."/>
            <person name="Emerson J.B."/>
            <person name="Anantharaman K."/>
            <person name="Thomas B.C."/>
            <person name="Malmstrom R."/>
            <person name="Stieglmeier M."/>
            <person name="Klingl A."/>
            <person name="Woyke T."/>
            <person name="Ryan C.M."/>
            <person name="Banfield J.F."/>
        </authorList>
    </citation>
    <scope>NUCLEOTIDE SEQUENCE [LARGE SCALE GENOMIC DNA]</scope>
</reference>
<feature type="non-terminal residue" evidence="1">
    <location>
        <position position="1"/>
    </location>
</feature>